<dbReference type="RefSeq" id="WP_012669466.1">
    <property type="nucleotide sequence ID" value="NC_012946.1"/>
</dbReference>
<sequence>MQNKMSVEDTLADVDAINIRAQYNSGKLKDSLLLYYKSNSAYGRRYSRFIDSLVKNKNRKAFIDKVRDEVDSVILILGRTEKYGFPSRDQKNPVTEAFVDVIFGRSAAE</sequence>
<reference evidence="1 2" key="1">
    <citation type="submission" date="2009-06" db="EMBL/GenBank/DDBJ databases">
        <authorList>
            <person name="Shrivastava S."/>
            <person name="Brinkac L.B."/>
            <person name="Brown J.L."/>
            <person name="Bruce D.B."/>
            <person name="Detter C."/>
            <person name="Green L.D."/>
            <person name="Munk C.A."/>
            <person name="Rogers Y.C."/>
            <person name="Tapia R."/>
            <person name="Saunders E.S."/>
            <person name="Sims D.R."/>
            <person name="Smith L.A."/>
            <person name="Smith T.J."/>
            <person name="Sutton G."/>
            <person name="Brettin T."/>
        </authorList>
    </citation>
    <scope>NUCLEOTIDE SEQUENCE [LARGE SCALE GENOMIC DNA]</scope>
    <source>
        <strain evidence="2">D str. 1873</strain>
        <plasmid evidence="1 2">pCLG1</plasmid>
    </source>
</reference>
<protein>
    <submittedName>
        <fullName evidence="1">Uncharacterized protein</fullName>
    </submittedName>
</protein>
<keyword evidence="1" id="KW-0614">Plasmid</keyword>
<proteinExistence type="predicted"/>
<geneLocation type="plasmid" evidence="1 2">
    <name>pCLG1</name>
</geneLocation>
<accession>A0A9N7ANY4</accession>
<dbReference type="AlphaFoldDB" id="A0A9N7ANY4"/>
<dbReference type="EMBL" id="CP001659">
    <property type="protein sequence ID" value="ACT33649.1"/>
    <property type="molecule type" value="Genomic_DNA"/>
</dbReference>
<dbReference type="Proteomes" id="UP000006160">
    <property type="component" value="Plasmid pCLG1"/>
</dbReference>
<gene>
    <name evidence="1" type="ORF">CLG_0097</name>
</gene>
<organism evidence="1 2">
    <name type="scientific">Clostridium botulinum D str. 1873</name>
    <dbReference type="NCBI Taxonomy" id="592027"/>
    <lineage>
        <taxon>Bacteria</taxon>
        <taxon>Bacillati</taxon>
        <taxon>Bacillota</taxon>
        <taxon>Clostridia</taxon>
        <taxon>Eubacteriales</taxon>
        <taxon>Clostridiaceae</taxon>
        <taxon>Clostridium</taxon>
    </lineage>
</organism>
<dbReference type="GeneID" id="71454279"/>
<evidence type="ECO:0000313" key="1">
    <source>
        <dbReference type="EMBL" id="ACT33649.1"/>
    </source>
</evidence>
<evidence type="ECO:0000313" key="2">
    <source>
        <dbReference type="Proteomes" id="UP000006160"/>
    </source>
</evidence>
<name>A0A9N7ANY4_CLOBO</name>